<dbReference type="Proteomes" id="UP000252355">
    <property type="component" value="Unassembled WGS sequence"/>
</dbReference>
<feature type="repeat" description="TPR" evidence="3">
    <location>
        <begin position="1054"/>
        <end position="1087"/>
    </location>
</feature>
<dbReference type="Pfam" id="PF14559">
    <property type="entry name" value="TPR_19"/>
    <property type="match status" value="1"/>
</dbReference>
<keyword evidence="2 3" id="KW-0802">TPR repeat</keyword>
<feature type="repeat" description="TPR" evidence="3">
    <location>
        <begin position="229"/>
        <end position="262"/>
    </location>
</feature>
<dbReference type="SUPFAM" id="SSF48452">
    <property type="entry name" value="TPR-like"/>
    <property type="match status" value="3"/>
</dbReference>
<organism evidence="4 5">
    <name type="scientific">Candidatus Ozemobacter sibiricus</name>
    <dbReference type="NCBI Taxonomy" id="2268124"/>
    <lineage>
        <taxon>Bacteria</taxon>
        <taxon>Candidatus Ozemobacteria</taxon>
        <taxon>Candidatus Ozemobacterales</taxon>
        <taxon>Candidatus Ozemobacteraceae</taxon>
        <taxon>Candidatus Ozemobacter</taxon>
    </lineage>
</organism>
<evidence type="ECO:0000313" key="5">
    <source>
        <dbReference type="Proteomes" id="UP000252355"/>
    </source>
</evidence>
<reference evidence="4 5" key="1">
    <citation type="submission" date="2018-05" db="EMBL/GenBank/DDBJ databases">
        <title>A metagenomic window into the 2 km-deep terrestrial subsurface aquifer revealed taxonomically and functionally diverse microbial community comprising novel uncultured bacterial lineages.</title>
        <authorList>
            <person name="Kadnikov V.V."/>
            <person name="Mardanov A.V."/>
            <person name="Beletsky A.V."/>
            <person name="Banks D."/>
            <person name="Pimenov N.V."/>
            <person name="Frank Y.A."/>
            <person name="Karnachuk O.V."/>
            <person name="Ravin N.V."/>
        </authorList>
    </citation>
    <scope>NUCLEOTIDE SEQUENCE [LARGE SCALE GENOMIC DNA]</scope>
    <source>
        <strain evidence="4">BY5</strain>
    </source>
</reference>
<dbReference type="PANTHER" id="PTHR44858">
    <property type="entry name" value="TETRATRICOPEPTIDE REPEAT PROTEIN 6"/>
    <property type="match status" value="1"/>
</dbReference>
<comment type="caution">
    <text evidence="4">The sequence shown here is derived from an EMBL/GenBank/DDBJ whole genome shotgun (WGS) entry which is preliminary data.</text>
</comment>
<dbReference type="InterPro" id="IPR050498">
    <property type="entry name" value="Ycf3"/>
</dbReference>
<feature type="repeat" description="TPR" evidence="3">
    <location>
        <begin position="600"/>
        <end position="633"/>
    </location>
</feature>
<dbReference type="Gene3D" id="1.25.40.10">
    <property type="entry name" value="Tetratricopeptide repeat domain"/>
    <property type="match status" value="8"/>
</dbReference>
<feature type="repeat" description="TPR" evidence="3">
    <location>
        <begin position="770"/>
        <end position="803"/>
    </location>
</feature>
<dbReference type="PROSITE" id="PS50293">
    <property type="entry name" value="TPR_REGION"/>
    <property type="match status" value="1"/>
</dbReference>
<protein>
    <submittedName>
        <fullName evidence="4">TPR domain protein, putative component of TonB system</fullName>
    </submittedName>
</protein>
<dbReference type="PROSITE" id="PS50005">
    <property type="entry name" value="TPR"/>
    <property type="match status" value="10"/>
</dbReference>
<name>A0A367ZSN5_9BACT</name>
<sequence>MFLLLLPAAGLATIDFGQQKRLNAALATLEALYAAGKWDEAVKFGRQVMADAPAGHPVRQRAYDIVVLSLDKQTAERVAREKAEDRAKRQKTAADETAAGNKLLTEKKFAEAAASFKRAIKAFGGDAETWYLLGYALQQNGDKEEAYRAFQKCLSLNDAHPRALFHLAELAYAFKKPIEAEDYTRRLIAAIDKRLEELAAIFLEQKAAQLNDKAVATARKINGLKRNLAQATYVYGLLTKAAGDYEAAKNALKRSTQLDPTNLDAFYHLGRAFLKLRIYHQSSLAFEQAIALGETRAREMKTQAKKLLDQNKADEAVEMEMKAKALERRLVQSYYGLAVCNWSRRDHGTALESIDKALEIDPEFLEGRFARAVFLAGKREYLAAISEMRQVLRQSPPKSPQAARAIKAIKLLMDRVTSAGETFQPGPSLPEGKPKVFVYPSGTPVKHLPGLGGRRTERDLENLYPGFREVQDLLDKRNIPEAIRRLLAMQKQHQDIAEIPNVLGWCYMELGRFEEALDSFKKARAIDPRNAESLSNIAYLMALKGRDLDQALALADQAIALEAGRAEFHHTRGWVRFKMGQIDKAIADLDQALALRPTYLLARYNLGLAHYLATDYAKALACFDAVLAARPDHTKAALFKAITLAKTGKAPEAIAMLAEMQKKLPPTEVVAKVVKDLHDRLAAAHERHADLPVPTIKTTVPLEKMLKKAMDYRAKGLVNHAREIYLELQRLAPHAFEPWYELGDMYAKWGLSAPALRAWEKAATINPNHYDLQFNLGKMRHRLRQREAARDAFLKAQGINPNDPEPPYYLGLMAYEEGQFEAAESYGLAAVRNNPRHLKSWALLGLSRIRLGRYKPARDAYETLYTHAPADSSIKRHARKKLWELGRLMAPARAPSYEHVQDVGQQMTDKATGAGRPPIADLPPPPADKLAQYGPSMSHDEKMWVLKHLQNFPVLARAPQTAPLKVGQKPTMTEAERRWVSQKLGDFKAKALKYAPPEVKMSSKYKLAGPRPPTRPADPADDLVKQGLEAAEKGFMGDALAAFVKARETSPRNLDVLMNLGYLHLLNGNFKDAFEAVSTAVTHHPTNPFPRLALGNLYWLGGKGQEAVGQWEMMSGPIRFDPAFVLLGRSEKVWKRVLDSNPGDADAHSNLAVIYLFTGRFPEAIAECKNVIALAPARAEHQFYQAMAETILYLKAKSPAHKKEARALLNILEFMSPPFPHSRLLRMYVETL</sequence>
<keyword evidence="1" id="KW-0677">Repeat</keyword>
<evidence type="ECO:0000256" key="2">
    <source>
        <dbReference type="ARBA" id="ARBA00022803"/>
    </source>
</evidence>
<dbReference type="PANTHER" id="PTHR44858:SF1">
    <property type="entry name" value="UDP-N-ACETYLGLUCOSAMINE--PEPTIDE N-ACETYLGLUCOSAMINYLTRANSFERASE SPINDLY-RELATED"/>
    <property type="match status" value="1"/>
</dbReference>
<feature type="repeat" description="TPR" evidence="3">
    <location>
        <begin position="127"/>
        <end position="160"/>
    </location>
</feature>
<gene>
    <name evidence="4" type="ORF">OZSIB_3042</name>
</gene>
<feature type="repeat" description="TPR" evidence="3">
    <location>
        <begin position="736"/>
        <end position="769"/>
    </location>
</feature>
<dbReference type="EMBL" id="QOQW01000005">
    <property type="protein sequence ID" value="RCK80729.1"/>
    <property type="molecule type" value="Genomic_DNA"/>
</dbReference>
<accession>A0A367ZSN5</accession>
<evidence type="ECO:0000256" key="3">
    <source>
        <dbReference type="PROSITE-ProRule" id="PRU00339"/>
    </source>
</evidence>
<dbReference type="Pfam" id="PF00515">
    <property type="entry name" value="TPR_1"/>
    <property type="match status" value="1"/>
</dbReference>
<dbReference type="Pfam" id="PF13432">
    <property type="entry name" value="TPR_16"/>
    <property type="match status" value="5"/>
</dbReference>
<feature type="repeat" description="TPR" evidence="3">
    <location>
        <begin position="1145"/>
        <end position="1178"/>
    </location>
</feature>
<feature type="repeat" description="TPR" evidence="3">
    <location>
        <begin position="331"/>
        <end position="364"/>
    </location>
</feature>
<dbReference type="SMART" id="SM00028">
    <property type="entry name" value="TPR"/>
    <property type="match status" value="16"/>
</dbReference>
<dbReference type="Pfam" id="PF13181">
    <property type="entry name" value="TPR_8"/>
    <property type="match status" value="2"/>
</dbReference>
<feature type="repeat" description="TPR" evidence="3">
    <location>
        <begin position="566"/>
        <end position="599"/>
    </location>
</feature>
<evidence type="ECO:0000313" key="4">
    <source>
        <dbReference type="EMBL" id="RCK80729.1"/>
    </source>
</evidence>
<dbReference type="InterPro" id="IPR019734">
    <property type="entry name" value="TPR_rpt"/>
</dbReference>
<dbReference type="Pfam" id="PF13414">
    <property type="entry name" value="TPR_11"/>
    <property type="match status" value="1"/>
</dbReference>
<proteinExistence type="predicted"/>
<evidence type="ECO:0000256" key="1">
    <source>
        <dbReference type="ARBA" id="ARBA00022737"/>
    </source>
</evidence>
<feature type="repeat" description="TPR" evidence="3">
    <location>
        <begin position="497"/>
        <end position="530"/>
    </location>
</feature>
<dbReference type="AlphaFoldDB" id="A0A367ZSN5"/>
<dbReference type="InterPro" id="IPR011990">
    <property type="entry name" value="TPR-like_helical_dom_sf"/>
</dbReference>